<evidence type="ECO:0000313" key="1">
    <source>
        <dbReference type="EMBL" id="ASU85587.1"/>
    </source>
</evidence>
<evidence type="ECO:0000313" key="2">
    <source>
        <dbReference type="Proteomes" id="UP000215005"/>
    </source>
</evidence>
<keyword evidence="2" id="KW-1185">Reference proteome</keyword>
<dbReference type="EMBL" id="CP022753">
    <property type="protein sequence ID" value="ASU85587.1"/>
    <property type="molecule type" value="Genomic_DNA"/>
</dbReference>
<reference evidence="1 2" key="1">
    <citation type="submission" date="2017-08" db="EMBL/GenBank/DDBJ databases">
        <title>The complete genome sequence of Nocardiopsis gilva YIM 90087.</title>
        <authorList>
            <person name="Yin M."/>
            <person name="Tang S."/>
        </authorList>
    </citation>
    <scope>NUCLEOTIDE SEQUENCE [LARGE SCALE GENOMIC DNA]</scope>
    <source>
        <strain evidence="1 2">YIM 90087</strain>
    </source>
</reference>
<dbReference type="Proteomes" id="UP000215005">
    <property type="component" value="Chromosome"/>
</dbReference>
<dbReference type="KEGG" id="ngv:CDO52_24775"/>
<name>A0A223SBR0_9ACTN</name>
<dbReference type="OrthoDB" id="1453999at2"/>
<gene>
    <name evidence="1" type="ORF">CDO52_24775</name>
</gene>
<proteinExistence type="predicted"/>
<protein>
    <submittedName>
        <fullName evidence="1">Uncharacterized protein</fullName>
    </submittedName>
</protein>
<dbReference type="RefSeq" id="WP_017618874.1">
    <property type="nucleotide sequence ID" value="NZ_ANBG01000199.1"/>
</dbReference>
<accession>A0A223SBR0</accession>
<dbReference type="AlphaFoldDB" id="A0A223SBR0"/>
<sequence>MPGSVRPEEILPDGDDHTVLDGLTVRKGTVAAFVANVKALDGVEEGSAEWKMLADRIRELVPGVRAVGLFDVLTPKSPQLRNIIDEASTHGGTAAP</sequence>
<organism evidence="1 2">
    <name type="scientific">Nocardiopsis gilva YIM 90087</name>
    <dbReference type="NCBI Taxonomy" id="1235441"/>
    <lineage>
        <taxon>Bacteria</taxon>
        <taxon>Bacillati</taxon>
        <taxon>Actinomycetota</taxon>
        <taxon>Actinomycetes</taxon>
        <taxon>Streptosporangiales</taxon>
        <taxon>Nocardiopsidaceae</taxon>
        <taxon>Nocardiopsis</taxon>
    </lineage>
</organism>